<evidence type="ECO:0000313" key="3">
    <source>
        <dbReference type="Proteomes" id="UP000177838"/>
    </source>
</evidence>
<dbReference type="InterPro" id="IPR050644">
    <property type="entry name" value="PG_Glycine_Bridge_Synth"/>
</dbReference>
<proteinExistence type="predicted"/>
<name>A0A1G2QI00_9BACT</name>
<accession>A0A1G2QI00</accession>
<dbReference type="SUPFAM" id="SSF55729">
    <property type="entry name" value="Acyl-CoA N-acyltransferases (Nat)"/>
    <property type="match status" value="1"/>
</dbReference>
<dbReference type="STRING" id="1802439.A2589_02225"/>
<dbReference type="Gene3D" id="3.40.50.150">
    <property type="entry name" value="Vaccinia Virus protein VP39"/>
    <property type="match status" value="1"/>
</dbReference>
<dbReference type="PANTHER" id="PTHR36174">
    <property type="entry name" value="LIPID II:GLYCINE GLYCYLTRANSFERASE"/>
    <property type="match status" value="1"/>
</dbReference>
<dbReference type="SUPFAM" id="SSF53335">
    <property type="entry name" value="S-adenosyl-L-methionine-dependent methyltransferases"/>
    <property type="match status" value="1"/>
</dbReference>
<dbReference type="AlphaFoldDB" id="A0A1G2QI00"/>
<comment type="caution">
    <text evidence="2">The sequence shown here is derived from an EMBL/GenBank/DDBJ whole genome shotgun (WGS) entry which is preliminary data.</text>
</comment>
<feature type="domain" description="Methyltransferase" evidence="1">
    <location>
        <begin position="107"/>
        <end position="200"/>
    </location>
</feature>
<dbReference type="InterPro" id="IPR041698">
    <property type="entry name" value="Methyltransf_25"/>
</dbReference>
<organism evidence="2 3">
    <name type="scientific">Candidatus Vogelbacteria bacterium RIFOXYD1_FULL_46_19</name>
    <dbReference type="NCBI Taxonomy" id="1802439"/>
    <lineage>
        <taxon>Bacteria</taxon>
        <taxon>Candidatus Vogeliibacteriota</taxon>
    </lineage>
</organism>
<dbReference type="InterPro" id="IPR016181">
    <property type="entry name" value="Acyl_CoA_acyltransferase"/>
</dbReference>
<dbReference type="PANTHER" id="PTHR36174:SF1">
    <property type="entry name" value="LIPID II:GLYCINE GLYCYLTRANSFERASE"/>
    <property type="match status" value="1"/>
</dbReference>
<dbReference type="EMBL" id="MHTK01000006">
    <property type="protein sequence ID" value="OHA59652.1"/>
    <property type="molecule type" value="Genomic_DNA"/>
</dbReference>
<gene>
    <name evidence="2" type="ORF">A2589_02225</name>
</gene>
<dbReference type="InterPro" id="IPR029063">
    <property type="entry name" value="SAM-dependent_MTases_sf"/>
</dbReference>
<reference evidence="2 3" key="1">
    <citation type="journal article" date="2016" name="Nat. Commun.">
        <title>Thousands of microbial genomes shed light on interconnected biogeochemical processes in an aquifer system.</title>
        <authorList>
            <person name="Anantharaman K."/>
            <person name="Brown C.T."/>
            <person name="Hug L.A."/>
            <person name="Sharon I."/>
            <person name="Castelle C.J."/>
            <person name="Probst A.J."/>
            <person name="Thomas B.C."/>
            <person name="Singh A."/>
            <person name="Wilkins M.J."/>
            <person name="Karaoz U."/>
            <person name="Brodie E.L."/>
            <person name="Williams K.H."/>
            <person name="Hubbard S.S."/>
            <person name="Banfield J.F."/>
        </authorList>
    </citation>
    <scope>NUCLEOTIDE SEQUENCE [LARGE SCALE GENOMIC DNA]</scope>
</reference>
<dbReference type="CDD" id="cd02440">
    <property type="entry name" value="AdoMet_MTases"/>
    <property type="match status" value="1"/>
</dbReference>
<dbReference type="Gene3D" id="3.40.630.30">
    <property type="match status" value="1"/>
</dbReference>
<evidence type="ECO:0000313" key="2">
    <source>
        <dbReference type="EMBL" id="OHA59652.1"/>
    </source>
</evidence>
<evidence type="ECO:0000259" key="1">
    <source>
        <dbReference type="Pfam" id="PF13649"/>
    </source>
</evidence>
<dbReference type="Proteomes" id="UP000177838">
    <property type="component" value="Unassembled WGS sequence"/>
</dbReference>
<dbReference type="Pfam" id="PF13649">
    <property type="entry name" value="Methyltransf_25"/>
    <property type="match status" value="1"/>
</dbReference>
<protein>
    <recommendedName>
        <fullName evidence="1">Methyltransferase domain-containing protein</fullName>
    </recommendedName>
</protein>
<sequence length="541" mass="62349">MIKSFPRQALGVLRCPCDSGLLEINNEGQLIENGQVLCAKNPQHRYQIIDGILRLMPALDELKPELQSEIKARDQEASTYDNKLSSRFDKELRSTLEVIRSVRHKKVIEYGSGTGRVTVHLLEADLLVAVDFSYESLVILAQKISDRDNIALVQSEVTSLKTKSCTFDVAVSIQVVEHIPTRQMRSDFFRSVKLALAPAGVFILSAYHFDLRRKIQNKPKVGVHSSGITFLYFREWELKEEMRSFFDFKIVKKIDITWPLEMKLGLSKHWGGFLSRLGEKVPLVNDLGHLLIVKTKKKSDVVHYRWGLVYKWFLVKHWFWFSDPEEVSGAAMVNFFSYNDTELPGFYQKVGLTTIINLTDDLNDIFSNFRQKFIQKQIRRGEKNKILVRCSRDTKKFKQLYRQFRGFNNLPKERLGPVVKAGDIFLAYYGNKLVAGGLFLGNGTIMRAWALVSYPKDDVSREIVGQANRLLLWAAIGYAKSVGYTKFDLGGISPDSANSHLRTLAEFKEAFGGERQKTYYYYKVYSSVIRWWMRWKGFKHV</sequence>